<protein>
    <submittedName>
        <fullName evidence="2">Uncharacterized protein</fullName>
    </submittedName>
</protein>
<gene>
    <name evidence="2" type="ORF">FRX31_018809</name>
</gene>
<organism evidence="2 3">
    <name type="scientific">Thalictrum thalictroides</name>
    <name type="common">Rue-anemone</name>
    <name type="synonym">Anemone thalictroides</name>
    <dbReference type="NCBI Taxonomy" id="46969"/>
    <lineage>
        <taxon>Eukaryota</taxon>
        <taxon>Viridiplantae</taxon>
        <taxon>Streptophyta</taxon>
        <taxon>Embryophyta</taxon>
        <taxon>Tracheophyta</taxon>
        <taxon>Spermatophyta</taxon>
        <taxon>Magnoliopsida</taxon>
        <taxon>Ranunculales</taxon>
        <taxon>Ranunculaceae</taxon>
        <taxon>Thalictroideae</taxon>
        <taxon>Thalictrum</taxon>
    </lineage>
</organism>
<dbReference type="EMBL" id="JABWDY010022637">
    <property type="protein sequence ID" value="KAF5191605.1"/>
    <property type="molecule type" value="Genomic_DNA"/>
</dbReference>
<keyword evidence="3" id="KW-1185">Reference proteome</keyword>
<evidence type="ECO:0000313" key="3">
    <source>
        <dbReference type="Proteomes" id="UP000554482"/>
    </source>
</evidence>
<evidence type="ECO:0000313" key="2">
    <source>
        <dbReference type="EMBL" id="KAF5191605.1"/>
    </source>
</evidence>
<name>A0A7J6W5J2_THATH</name>
<sequence length="146" mass="17039">MLERRSNVMDLIDRPRFVGIVMENESKNKILGDTENDLENRGQLEEKDKRGPLVEKEKRTPLFQFTGAGEETPRKRVRRENGEEYEGTERFSYGVGSIVDTVELRDYTCTLGRRAREHSDELIRLILAMRTDKASMTKAREEAFRK</sequence>
<comment type="caution">
    <text evidence="2">The sequence shown here is derived from an EMBL/GenBank/DDBJ whole genome shotgun (WGS) entry which is preliminary data.</text>
</comment>
<dbReference type="Proteomes" id="UP000554482">
    <property type="component" value="Unassembled WGS sequence"/>
</dbReference>
<feature type="compositionally biased region" description="Basic and acidic residues" evidence="1">
    <location>
        <begin position="71"/>
        <end position="82"/>
    </location>
</feature>
<feature type="compositionally biased region" description="Basic and acidic residues" evidence="1">
    <location>
        <begin position="31"/>
        <end position="60"/>
    </location>
</feature>
<dbReference type="AlphaFoldDB" id="A0A7J6W5J2"/>
<accession>A0A7J6W5J2</accession>
<reference evidence="2 3" key="1">
    <citation type="submission" date="2020-06" db="EMBL/GenBank/DDBJ databases">
        <title>Transcriptomic and genomic resources for Thalictrum thalictroides and T. hernandezii: Facilitating candidate gene discovery in an emerging model plant lineage.</title>
        <authorList>
            <person name="Arias T."/>
            <person name="Riano-Pachon D.M."/>
            <person name="Di Stilio V.S."/>
        </authorList>
    </citation>
    <scope>NUCLEOTIDE SEQUENCE [LARGE SCALE GENOMIC DNA]</scope>
    <source>
        <strain evidence="3">cv. WT478/WT964</strain>
        <tissue evidence="2">Leaves</tissue>
    </source>
</reference>
<feature type="region of interest" description="Disordered" evidence="1">
    <location>
        <begin position="31"/>
        <end position="83"/>
    </location>
</feature>
<feature type="non-terminal residue" evidence="2">
    <location>
        <position position="146"/>
    </location>
</feature>
<proteinExistence type="predicted"/>
<evidence type="ECO:0000256" key="1">
    <source>
        <dbReference type="SAM" id="MobiDB-lite"/>
    </source>
</evidence>
<dbReference type="OrthoDB" id="6628127at2759"/>